<proteinExistence type="predicted"/>
<dbReference type="InParanoid" id="A0A1E7FNW2"/>
<feature type="region of interest" description="Disordered" evidence="1">
    <location>
        <begin position="132"/>
        <end position="182"/>
    </location>
</feature>
<dbReference type="InterPro" id="IPR049227">
    <property type="entry name" value="DUF6824"/>
</dbReference>
<name>A0A1E7FNW2_9STRA</name>
<evidence type="ECO:0000313" key="3">
    <source>
        <dbReference type="EMBL" id="OEU19827.1"/>
    </source>
</evidence>
<sequence>MDDMQGKEEQRLKIKNPGVFITVLNDYDVLQGRGSGSMQNTGNIRFRTMVEELRPAYVATSSRKEKAKMITSMVKLIQSRQGRFLQRLNDGEVDKLGLSSNTEHFVEMTDAEAAEKAKQAIRYVHYKKVPLEDKRRKKRAAGSDPPNNNASALFSLTSLRNGNAKSSRNKDTINDNGGGNTNNIPMNMNMAAAMSLPNIANQGVGGIQSQQMAAVPGLNNMNSMAQFRPQQLQQAQLGQMLASLQDTTKPLAAETTQAIGLLQQFPAQHQHQASLLGNLQPNALQQLTSSLLSTNNLSQPLAATPIAQQQTSAGPQNNQQNLQQQQQQQQLNALLQNLLQQNQPQQQNLQSDTIIQSLLHQQQQQQLLGALQHQQRLNSTVQTLQQVHQPNSIPQLQQQSQQQQQQTNPMLALLSNASQKSPANCALSSFINQSIPTSITTQQPTPQQQQQGTNSLFLSSMLSNSTSSSSSNHQQLSSLAPGGDSVLLSPTPLSPSLPGTGMMTNGAGQVTMGGGIG</sequence>
<dbReference type="EMBL" id="KV784355">
    <property type="protein sequence ID" value="OEU19827.1"/>
    <property type="molecule type" value="Genomic_DNA"/>
</dbReference>
<feature type="compositionally biased region" description="Polar residues" evidence="1">
    <location>
        <begin position="145"/>
        <end position="166"/>
    </location>
</feature>
<dbReference type="AlphaFoldDB" id="A0A1E7FNW2"/>
<keyword evidence="4" id="KW-1185">Reference proteome</keyword>
<feature type="region of interest" description="Disordered" evidence="1">
    <location>
        <begin position="461"/>
        <end position="517"/>
    </location>
</feature>
<dbReference type="KEGG" id="fcy:FRACYDRAFT_235888"/>
<evidence type="ECO:0000259" key="2">
    <source>
        <dbReference type="Pfam" id="PF20710"/>
    </source>
</evidence>
<gene>
    <name evidence="3" type="ORF">FRACYDRAFT_235888</name>
</gene>
<dbReference type="Pfam" id="PF20710">
    <property type="entry name" value="DUF6824"/>
    <property type="match status" value="1"/>
</dbReference>
<dbReference type="OrthoDB" id="55344at2759"/>
<evidence type="ECO:0000313" key="4">
    <source>
        <dbReference type="Proteomes" id="UP000095751"/>
    </source>
</evidence>
<organism evidence="3 4">
    <name type="scientific">Fragilariopsis cylindrus CCMP1102</name>
    <dbReference type="NCBI Taxonomy" id="635003"/>
    <lineage>
        <taxon>Eukaryota</taxon>
        <taxon>Sar</taxon>
        <taxon>Stramenopiles</taxon>
        <taxon>Ochrophyta</taxon>
        <taxon>Bacillariophyta</taxon>
        <taxon>Bacillariophyceae</taxon>
        <taxon>Bacillariophycidae</taxon>
        <taxon>Bacillariales</taxon>
        <taxon>Bacillariaceae</taxon>
        <taxon>Fragilariopsis</taxon>
    </lineage>
</organism>
<evidence type="ECO:0000256" key="1">
    <source>
        <dbReference type="SAM" id="MobiDB-lite"/>
    </source>
</evidence>
<accession>A0A1E7FNW2</accession>
<reference evidence="3 4" key="1">
    <citation type="submission" date="2016-09" db="EMBL/GenBank/DDBJ databases">
        <title>Extensive genetic diversity and differential bi-allelic expression allows diatom success in the polar Southern Ocean.</title>
        <authorList>
            <consortium name="DOE Joint Genome Institute"/>
            <person name="Mock T."/>
            <person name="Otillar R.P."/>
            <person name="Strauss J."/>
            <person name="Dupont C."/>
            <person name="Frickenhaus S."/>
            <person name="Maumus F."/>
            <person name="Mcmullan M."/>
            <person name="Sanges R."/>
            <person name="Schmutz J."/>
            <person name="Toseland A."/>
            <person name="Valas R."/>
            <person name="Veluchamy A."/>
            <person name="Ward B.J."/>
            <person name="Allen A."/>
            <person name="Barry K."/>
            <person name="Falciatore A."/>
            <person name="Ferrante M."/>
            <person name="Fortunato A.E."/>
            <person name="Gloeckner G."/>
            <person name="Gruber A."/>
            <person name="Hipkin R."/>
            <person name="Janech M."/>
            <person name="Kroth P."/>
            <person name="Leese F."/>
            <person name="Lindquist E."/>
            <person name="Lyon B.R."/>
            <person name="Martin J."/>
            <person name="Mayer C."/>
            <person name="Parker M."/>
            <person name="Quesneville H."/>
            <person name="Raymond J."/>
            <person name="Uhlig C."/>
            <person name="Valentin K.U."/>
            <person name="Worden A.Z."/>
            <person name="Armbrust E.V."/>
            <person name="Bowler C."/>
            <person name="Green B."/>
            <person name="Moulton V."/>
            <person name="Van Oosterhout C."/>
            <person name="Grigoriev I."/>
        </authorList>
    </citation>
    <scope>NUCLEOTIDE SEQUENCE [LARGE SCALE GENOMIC DNA]</scope>
    <source>
        <strain evidence="3 4">CCMP1102</strain>
    </source>
</reference>
<dbReference type="Proteomes" id="UP000095751">
    <property type="component" value="Unassembled WGS sequence"/>
</dbReference>
<feature type="domain" description="DUF6824" evidence="2">
    <location>
        <begin position="28"/>
        <end position="122"/>
    </location>
</feature>
<feature type="compositionally biased region" description="Low complexity" evidence="1">
    <location>
        <begin position="461"/>
        <end position="498"/>
    </location>
</feature>
<protein>
    <recommendedName>
        <fullName evidence="2">DUF6824 domain-containing protein</fullName>
    </recommendedName>
</protein>